<feature type="binding site" evidence="1">
    <location>
        <position position="99"/>
    </location>
    <ligand>
        <name>Mg(2+)</name>
        <dbReference type="ChEBI" id="CHEBI:18420"/>
        <label>3</label>
    </ligand>
</feature>
<comment type="similarity">
    <text evidence="1">Belongs to the thiamine-monophosphate kinase family.</text>
</comment>
<feature type="binding site" evidence="1">
    <location>
        <position position="332"/>
    </location>
    <ligand>
        <name>substrate</name>
    </ligand>
</feature>
<sequence>MRQASKRQRAEKGPADEKRHQRIWTGTERRCANGDTGGPDRFPNAVERRLRSDVETVNCPRLEPTVSETVAEVGEFRLIERFTRHFVTTDAVVLGPGDDAAVITAPDGRVVACTDMLVDGRHFRRDWCSAADVGHKAAAANLADIASMGARPTALLVAVSAPQDLPAEWLEGLASGLATESAGCGAAVIGGDTTRGEQLTVTVTALGDLEGRAPVTRGGAKPGDVLALAGKIGWSAAGLNVLSRGFRSPGALVGAYRRPQPPYAAGRDAALMGVRAMIDISDGLLADVGHLAKASGVAIDVDSGTLDIPEPMANAAEALGVEARKWLLTGGEDHALAAAFPSDVLLPEGWRRVGTIAAGAGVTVDGNRWTGPTGWDHFGGAE</sequence>
<feature type="binding site" evidence="1">
    <location>
        <position position="281"/>
    </location>
    <ligand>
        <name>ATP</name>
        <dbReference type="ChEBI" id="CHEBI:30616"/>
    </ligand>
</feature>
<feature type="domain" description="PurM-like N-terminal" evidence="3">
    <location>
        <begin position="97"/>
        <end position="207"/>
    </location>
</feature>
<evidence type="ECO:0000259" key="4">
    <source>
        <dbReference type="Pfam" id="PF02769"/>
    </source>
</evidence>
<organism evidence="5 6">
    <name type="scientific">Glycomyces buryatensis</name>
    <dbReference type="NCBI Taxonomy" id="2570927"/>
    <lineage>
        <taxon>Bacteria</taxon>
        <taxon>Bacillati</taxon>
        <taxon>Actinomycetota</taxon>
        <taxon>Actinomycetes</taxon>
        <taxon>Glycomycetales</taxon>
        <taxon>Glycomycetaceae</taxon>
        <taxon>Glycomyces</taxon>
    </lineage>
</organism>
<protein>
    <recommendedName>
        <fullName evidence="1">Thiamine-monophosphate kinase</fullName>
        <shortName evidence="1">TMP kinase</shortName>
        <shortName evidence="1">Thiamine-phosphate kinase</shortName>
        <ecNumber evidence="1">2.7.4.16</ecNumber>
    </recommendedName>
</protein>
<dbReference type="PANTHER" id="PTHR30270:SF0">
    <property type="entry name" value="THIAMINE-MONOPHOSPHATE KINASE"/>
    <property type="match status" value="1"/>
</dbReference>
<keyword evidence="1" id="KW-0784">Thiamine biosynthesis</keyword>
<comment type="pathway">
    <text evidence="1">Cofactor biosynthesis; thiamine diphosphate biosynthesis; thiamine diphosphate from thiamine phosphate: step 1/1.</text>
</comment>
<keyword evidence="1" id="KW-0479">Metal-binding</keyword>
<dbReference type="SUPFAM" id="SSF55326">
    <property type="entry name" value="PurM N-terminal domain-like"/>
    <property type="match status" value="1"/>
</dbReference>
<feature type="region of interest" description="Disordered" evidence="2">
    <location>
        <begin position="1"/>
        <end position="44"/>
    </location>
</feature>
<dbReference type="OrthoDB" id="9802811at2"/>
<feature type="domain" description="PurM-like C-terminal" evidence="4">
    <location>
        <begin position="221"/>
        <end position="323"/>
    </location>
</feature>
<feature type="binding site" evidence="1">
    <location>
        <position position="115"/>
    </location>
    <ligand>
        <name>Mg(2+)</name>
        <dbReference type="ChEBI" id="CHEBI:18420"/>
        <label>2</label>
    </ligand>
</feature>
<feature type="binding site" evidence="1">
    <location>
        <position position="144"/>
    </location>
    <ligand>
        <name>Mg(2+)</name>
        <dbReference type="ChEBI" id="CHEBI:18420"/>
        <label>2</label>
    </ligand>
</feature>
<comment type="function">
    <text evidence="1">Catalyzes the ATP-dependent phosphorylation of thiamine-monophosphate (TMP) to form thiamine-pyrophosphate (TPP), the active form of vitamin B1.</text>
</comment>
<dbReference type="InterPro" id="IPR010918">
    <property type="entry name" value="PurM-like_C_dom"/>
</dbReference>
<gene>
    <name evidence="1" type="primary">thiL</name>
    <name evidence="5" type="ORF">FAB82_03980</name>
</gene>
<dbReference type="SUPFAM" id="SSF56042">
    <property type="entry name" value="PurM C-terminal domain-like"/>
    <property type="match status" value="1"/>
</dbReference>
<keyword evidence="1 5" id="KW-0808">Transferase</keyword>
<feature type="binding site" evidence="1">
    <location>
        <position position="144"/>
    </location>
    <ligand>
        <name>Mg(2+)</name>
        <dbReference type="ChEBI" id="CHEBI:18420"/>
        <label>4</label>
    </ligand>
</feature>
<comment type="caution">
    <text evidence="5">The sequence shown here is derived from an EMBL/GenBank/DDBJ whole genome shotgun (WGS) entry which is preliminary data.</text>
</comment>
<dbReference type="GO" id="GO:0000287">
    <property type="term" value="F:magnesium ion binding"/>
    <property type="evidence" value="ECO:0007669"/>
    <property type="project" value="UniProtKB-UniRule"/>
</dbReference>
<evidence type="ECO:0000313" key="5">
    <source>
        <dbReference type="EMBL" id="THV42916.1"/>
    </source>
</evidence>
<dbReference type="Pfam" id="PF00586">
    <property type="entry name" value="AIRS"/>
    <property type="match status" value="1"/>
</dbReference>
<keyword evidence="1" id="KW-0547">Nucleotide-binding</keyword>
<name>A0A4V4HSY5_9ACTN</name>
<keyword evidence="6" id="KW-1185">Reference proteome</keyword>
<feature type="binding site" evidence="1">
    <location>
        <position position="375"/>
    </location>
    <ligand>
        <name>substrate</name>
    </ligand>
</feature>
<comment type="caution">
    <text evidence="1">Lacks conserved residue(s) required for the propagation of feature annotation.</text>
</comment>
<dbReference type="InterPro" id="IPR036921">
    <property type="entry name" value="PurM-like_N_sf"/>
</dbReference>
<dbReference type="NCBIfam" id="NF004351">
    <property type="entry name" value="PRK05731.1-4"/>
    <property type="match status" value="1"/>
</dbReference>
<keyword evidence="1 5" id="KW-0418">Kinase</keyword>
<evidence type="ECO:0000256" key="2">
    <source>
        <dbReference type="SAM" id="MobiDB-lite"/>
    </source>
</evidence>
<reference evidence="6" key="1">
    <citation type="submission" date="2019-04" db="EMBL/GenBank/DDBJ databases">
        <title>Nocardioides xinjiangensis sp. nov.</title>
        <authorList>
            <person name="Liu S."/>
        </authorList>
    </citation>
    <scope>NUCLEOTIDE SEQUENCE [LARGE SCALE GENOMIC DNA]</scope>
    <source>
        <strain evidence="6">18</strain>
    </source>
</reference>
<feature type="binding site" evidence="1">
    <location>
        <begin position="191"/>
        <end position="192"/>
    </location>
    <ligand>
        <name>ATP</name>
        <dbReference type="ChEBI" id="CHEBI:30616"/>
    </ligand>
</feature>
<keyword evidence="1" id="KW-0067">ATP-binding</keyword>
<feature type="binding site" evidence="1">
    <location>
        <position position="282"/>
    </location>
    <ligand>
        <name>Mg(2+)</name>
        <dbReference type="ChEBI" id="CHEBI:18420"/>
        <label>5</label>
    </ligand>
</feature>
<dbReference type="Proteomes" id="UP000308760">
    <property type="component" value="Unassembled WGS sequence"/>
</dbReference>
<dbReference type="InterPro" id="IPR036676">
    <property type="entry name" value="PurM-like_C_sf"/>
</dbReference>
<dbReference type="GO" id="GO:0009229">
    <property type="term" value="P:thiamine diphosphate biosynthetic process"/>
    <property type="evidence" value="ECO:0007669"/>
    <property type="project" value="UniProtKB-UniRule"/>
</dbReference>
<dbReference type="EC" id="2.7.4.16" evidence="1"/>
<dbReference type="Gene3D" id="3.30.1330.10">
    <property type="entry name" value="PurM-like, N-terminal domain"/>
    <property type="match status" value="1"/>
</dbReference>
<evidence type="ECO:0000259" key="3">
    <source>
        <dbReference type="Pfam" id="PF00586"/>
    </source>
</evidence>
<feature type="binding site" evidence="1">
    <location>
        <position position="114"/>
    </location>
    <ligand>
        <name>Mg(2+)</name>
        <dbReference type="ChEBI" id="CHEBI:18420"/>
        <label>1</label>
    </ligand>
</feature>
<feature type="binding site" evidence="1">
    <location>
        <position position="217"/>
    </location>
    <ligand>
        <name>ATP</name>
        <dbReference type="ChEBI" id="CHEBI:30616"/>
    </ligand>
</feature>
<dbReference type="CDD" id="cd02194">
    <property type="entry name" value="ThiL"/>
    <property type="match status" value="1"/>
</dbReference>
<accession>A0A4V4HSY5</accession>
<evidence type="ECO:0000256" key="1">
    <source>
        <dbReference type="HAMAP-Rule" id="MF_02128"/>
    </source>
</evidence>
<evidence type="ECO:0000313" key="6">
    <source>
        <dbReference type="Proteomes" id="UP000308760"/>
    </source>
</evidence>
<dbReference type="HAMAP" id="MF_02128">
    <property type="entry name" value="TMP_kinase"/>
    <property type="match status" value="1"/>
</dbReference>
<feature type="binding site" evidence="1">
    <location>
        <position position="279"/>
    </location>
    <ligand>
        <name>Mg(2+)</name>
        <dbReference type="ChEBI" id="CHEBI:18420"/>
        <label>3</label>
    </ligand>
</feature>
<dbReference type="Pfam" id="PF02769">
    <property type="entry name" value="AIRS_C"/>
    <property type="match status" value="1"/>
</dbReference>
<comment type="miscellaneous">
    <text evidence="1">Reaction mechanism of ThiL seems to utilize a direct, inline transfer of the gamma-phosphate of ATP to TMP rather than a phosphorylated enzyme intermediate.</text>
</comment>
<dbReference type="PANTHER" id="PTHR30270">
    <property type="entry name" value="THIAMINE-MONOPHOSPHATE KINASE"/>
    <property type="match status" value="1"/>
</dbReference>
<dbReference type="GO" id="GO:0009030">
    <property type="term" value="F:thiamine-phosphate kinase activity"/>
    <property type="evidence" value="ECO:0007669"/>
    <property type="project" value="UniProtKB-UniRule"/>
</dbReference>
<feature type="compositionally biased region" description="Basic and acidic residues" evidence="2">
    <location>
        <begin position="8"/>
        <end position="19"/>
    </location>
</feature>
<reference evidence="5 6" key="2">
    <citation type="submission" date="2019-05" db="EMBL/GenBank/DDBJ databases">
        <title>Glycomyces buryatensis sp. nov.</title>
        <authorList>
            <person name="Nikitina E."/>
        </authorList>
    </citation>
    <scope>NUCLEOTIDE SEQUENCE [LARGE SCALE GENOMIC DNA]</scope>
    <source>
        <strain evidence="5 6">18</strain>
    </source>
</reference>
<feature type="binding site" evidence="1">
    <location>
        <position position="144"/>
    </location>
    <ligand>
        <name>Mg(2+)</name>
        <dbReference type="ChEBI" id="CHEBI:18420"/>
        <label>3</label>
    </ligand>
</feature>
<feature type="binding site" evidence="1">
    <location>
        <position position="192"/>
    </location>
    <ligand>
        <name>Mg(2+)</name>
        <dbReference type="ChEBI" id="CHEBI:18420"/>
        <label>1</label>
    </ligand>
</feature>
<feature type="binding site" evidence="1">
    <location>
        <position position="99"/>
    </location>
    <ligand>
        <name>Mg(2+)</name>
        <dbReference type="ChEBI" id="CHEBI:18420"/>
        <label>4</label>
    </ligand>
</feature>
<dbReference type="EMBL" id="STGY01000010">
    <property type="protein sequence ID" value="THV42916.1"/>
    <property type="molecule type" value="Genomic_DNA"/>
</dbReference>
<comment type="catalytic activity">
    <reaction evidence="1">
        <text>thiamine phosphate + ATP = thiamine diphosphate + ADP</text>
        <dbReference type="Rhea" id="RHEA:15913"/>
        <dbReference type="ChEBI" id="CHEBI:30616"/>
        <dbReference type="ChEBI" id="CHEBI:37575"/>
        <dbReference type="ChEBI" id="CHEBI:58937"/>
        <dbReference type="ChEBI" id="CHEBI:456216"/>
        <dbReference type="EC" id="2.7.4.16"/>
    </reaction>
</comment>
<feature type="binding site" evidence="1">
    <location>
        <position position="115"/>
    </location>
    <ligand>
        <name>Mg(2+)</name>
        <dbReference type="ChEBI" id="CHEBI:18420"/>
        <label>1</label>
    </ligand>
</feature>
<dbReference type="AlphaFoldDB" id="A0A4V4HSY5"/>
<feature type="binding site" evidence="1">
    <location>
        <position position="122"/>
    </location>
    <ligand>
        <name>substrate</name>
    </ligand>
</feature>
<dbReference type="UniPathway" id="UPA00060">
    <property type="reaction ID" value="UER00142"/>
</dbReference>
<dbReference type="Gene3D" id="3.90.650.10">
    <property type="entry name" value="PurM-like C-terminal domain"/>
    <property type="match status" value="1"/>
</dbReference>
<dbReference type="InterPro" id="IPR006283">
    <property type="entry name" value="ThiL-like"/>
</dbReference>
<dbReference type="InterPro" id="IPR016188">
    <property type="entry name" value="PurM-like_N"/>
</dbReference>
<dbReference type="NCBIfam" id="TIGR01379">
    <property type="entry name" value="thiL"/>
    <property type="match status" value="1"/>
</dbReference>
<keyword evidence="1" id="KW-0460">Magnesium</keyword>
<dbReference type="GO" id="GO:0005524">
    <property type="term" value="F:ATP binding"/>
    <property type="evidence" value="ECO:0007669"/>
    <property type="project" value="UniProtKB-UniRule"/>
</dbReference>
<proteinExistence type="inferred from homology"/>
<dbReference type="GO" id="GO:0009228">
    <property type="term" value="P:thiamine biosynthetic process"/>
    <property type="evidence" value="ECO:0007669"/>
    <property type="project" value="UniProtKB-KW"/>
</dbReference>